<dbReference type="Proteomes" id="UP000051494">
    <property type="component" value="Unassembled WGS sequence"/>
</dbReference>
<dbReference type="InterPro" id="IPR043519">
    <property type="entry name" value="NT_sf"/>
</dbReference>
<dbReference type="InterPro" id="IPR041633">
    <property type="entry name" value="Polbeta"/>
</dbReference>
<dbReference type="EMBL" id="LKHV02000001">
    <property type="protein sequence ID" value="MCS5707951.1"/>
    <property type="molecule type" value="Genomic_DNA"/>
</dbReference>
<dbReference type="Pfam" id="PF18765">
    <property type="entry name" value="Polbeta"/>
    <property type="match status" value="1"/>
</dbReference>
<dbReference type="Gene3D" id="3.30.460.10">
    <property type="entry name" value="Beta Polymerase, domain 2"/>
    <property type="match status" value="1"/>
</dbReference>
<dbReference type="EMBL" id="LKHV01000015">
    <property type="protein sequence ID" value="KRG17551.1"/>
    <property type="molecule type" value="Genomic_DNA"/>
</dbReference>
<reference evidence="3" key="2">
    <citation type="journal article" date="2016" name="Genome Announc.">
        <title>Draft Genome Sequences of Two Novel Amoeba-Resistant Intranuclear Bacteria, 'Candidatus Berkiella cookevillensis' and 'Candidatus Berkiella aquae'.</title>
        <authorList>
            <person name="Mehari Y.T."/>
            <person name="Arivett B.A."/>
            <person name="Farone A.L."/>
            <person name="Gunderson J.H."/>
            <person name="Farone M.B."/>
        </authorList>
    </citation>
    <scope>NUCLEOTIDE SEQUENCE</scope>
    <source>
        <strain evidence="3">CC99</strain>
    </source>
</reference>
<evidence type="ECO:0000313" key="2">
    <source>
        <dbReference type="EMBL" id="KRG17551.1"/>
    </source>
</evidence>
<name>A0A0Q9Y9W4_9GAMM</name>
<organism evidence="2">
    <name type="scientific">Candidatus Berkiella cookevillensis</name>
    <dbReference type="NCBI Taxonomy" id="437022"/>
    <lineage>
        <taxon>Bacteria</taxon>
        <taxon>Pseudomonadati</taxon>
        <taxon>Pseudomonadota</taxon>
        <taxon>Gammaproteobacteria</taxon>
        <taxon>Candidatus Berkiellales</taxon>
        <taxon>Candidatus Berkiellaceae</taxon>
        <taxon>Candidatus Berkiella</taxon>
    </lineage>
</organism>
<dbReference type="STRING" id="437022.CC99x_02296"/>
<protein>
    <recommendedName>
        <fullName evidence="1">Polymerase beta nucleotidyltransferase domain-containing protein</fullName>
    </recommendedName>
</protein>
<gene>
    <name evidence="3" type="ORF">CC99x_003440</name>
    <name evidence="2" type="ORF">CC99x_02296</name>
</gene>
<feature type="domain" description="Polymerase beta nucleotidyltransferase" evidence="1">
    <location>
        <begin position="64"/>
        <end position="117"/>
    </location>
</feature>
<evidence type="ECO:0000313" key="3">
    <source>
        <dbReference type="EMBL" id="MCS5707951.1"/>
    </source>
</evidence>
<dbReference type="AlphaFoldDB" id="A0A0Q9Y9W4"/>
<proteinExistence type="predicted"/>
<reference evidence="2" key="1">
    <citation type="submission" date="2015-09" db="EMBL/GenBank/DDBJ databases">
        <title>Draft Genome Sequences of Two Novel Amoeba-resistant Intranuclear Bacteria, Candidatus Berkiella cookevillensis and Candidatus Berkiella aquae.</title>
        <authorList>
            <person name="Mehari Y.T."/>
            <person name="Arivett B.A."/>
            <person name="Farone A.L."/>
            <person name="Gunderson J.H."/>
            <person name="Farone M.B."/>
        </authorList>
    </citation>
    <scope>NUCLEOTIDE SEQUENCE [LARGE SCALE GENOMIC DNA]</scope>
    <source>
        <strain evidence="2">CC99</strain>
    </source>
</reference>
<reference evidence="3" key="3">
    <citation type="submission" date="2021-06" db="EMBL/GenBank/DDBJ databases">
        <title>Genomic Description and Analysis of Intracellular Bacteria, Candidatus Berkiella cookevillensis and Candidatus Berkiella aquae.</title>
        <authorList>
            <person name="Kidane D.T."/>
            <person name="Mehari Y.T."/>
            <person name="Rice F.C."/>
            <person name="Arivett B.A."/>
            <person name="Farone A.L."/>
            <person name="Berk S.G."/>
            <person name="Farone M.B."/>
        </authorList>
    </citation>
    <scope>NUCLEOTIDE SEQUENCE</scope>
    <source>
        <strain evidence="3">CC99</strain>
    </source>
</reference>
<dbReference type="RefSeq" id="WP_200953504.1">
    <property type="nucleotide sequence ID" value="NZ_LKHV02000001.1"/>
</dbReference>
<evidence type="ECO:0000259" key="1">
    <source>
        <dbReference type="Pfam" id="PF18765"/>
    </source>
</evidence>
<sequence>MGSGVVQRELEKLSRVGLINLQSVGNQKRYKANQGSPIFNELRNIILKTFGMSDVLQKALEPLRKKIDIAFIYGSIAKQSDNAHSDIDIMIIGDDLTYSDFFKIMTDAESILQRKINPTFHTPQEWKQKMKEKNHFLTKIMTQPKIFVIGTEDEVKQLR</sequence>
<accession>A0A0Q9Y9W4</accession>
<comment type="caution">
    <text evidence="2">The sequence shown here is derived from an EMBL/GenBank/DDBJ whole genome shotgun (WGS) entry which is preliminary data.</text>
</comment>
<keyword evidence="4" id="KW-1185">Reference proteome</keyword>
<dbReference type="SUPFAM" id="SSF81301">
    <property type="entry name" value="Nucleotidyltransferase"/>
    <property type="match status" value="1"/>
</dbReference>
<evidence type="ECO:0000313" key="4">
    <source>
        <dbReference type="Proteomes" id="UP000051494"/>
    </source>
</evidence>